<protein>
    <recommendedName>
        <fullName evidence="2">YqgF/RNase H-like domain-containing protein</fullName>
    </recommendedName>
</protein>
<feature type="non-terminal residue" evidence="1">
    <location>
        <position position="1"/>
    </location>
</feature>
<dbReference type="InterPro" id="IPR012337">
    <property type="entry name" value="RNaseH-like_sf"/>
</dbReference>
<evidence type="ECO:0000313" key="1">
    <source>
        <dbReference type="EMBL" id="SVA96342.1"/>
    </source>
</evidence>
<dbReference type="Gene3D" id="3.30.420.140">
    <property type="entry name" value="YqgF/RNase H-like domain"/>
    <property type="match status" value="1"/>
</dbReference>
<proteinExistence type="predicted"/>
<dbReference type="SUPFAM" id="SSF53098">
    <property type="entry name" value="Ribonuclease H-like"/>
    <property type="match status" value="1"/>
</dbReference>
<dbReference type="CDD" id="cd16964">
    <property type="entry name" value="YqgF"/>
    <property type="match status" value="1"/>
</dbReference>
<reference evidence="1" key="1">
    <citation type="submission" date="2018-05" db="EMBL/GenBank/DDBJ databases">
        <authorList>
            <person name="Lanie J.A."/>
            <person name="Ng W.-L."/>
            <person name="Kazmierczak K.M."/>
            <person name="Andrzejewski T.M."/>
            <person name="Davidsen T.M."/>
            <person name="Wayne K.J."/>
            <person name="Tettelin H."/>
            <person name="Glass J.I."/>
            <person name="Rusch D."/>
            <person name="Podicherti R."/>
            <person name="Tsui H.-C.T."/>
            <person name="Winkler M.E."/>
        </authorList>
    </citation>
    <scope>NUCLEOTIDE SEQUENCE</scope>
</reference>
<dbReference type="GO" id="GO:0000967">
    <property type="term" value="P:rRNA 5'-end processing"/>
    <property type="evidence" value="ECO:0007669"/>
    <property type="project" value="TreeGrafter"/>
</dbReference>
<dbReference type="Pfam" id="PF03652">
    <property type="entry name" value="RuvX"/>
    <property type="match status" value="1"/>
</dbReference>
<gene>
    <name evidence="1" type="ORF">METZ01_LOCUS149196</name>
</gene>
<dbReference type="GO" id="GO:0005829">
    <property type="term" value="C:cytosol"/>
    <property type="evidence" value="ECO:0007669"/>
    <property type="project" value="TreeGrafter"/>
</dbReference>
<accession>A0A382A5G0</accession>
<dbReference type="AlphaFoldDB" id="A0A382A5G0"/>
<dbReference type="PANTHER" id="PTHR33317">
    <property type="entry name" value="POLYNUCLEOTIDYL TRANSFERASE, RIBONUCLEASE H-LIKE SUPERFAMILY PROTEIN"/>
    <property type="match status" value="1"/>
</dbReference>
<dbReference type="InterPro" id="IPR005227">
    <property type="entry name" value="YqgF"/>
</dbReference>
<evidence type="ECO:0008006" key="2">
    <source>
        <dbReference type="Google" id="ProtNLM"/>
    </source>
</evidence>
<organism evidence="1">
    <name type="scientific">marine metagenome</name>
    <dbReference type="NCBI Taxonomy" id="408172"/>
    <lineage>
        <taxon>unclassified sequences</taxon>
        <taxon>metagenomes</taxon>
        <taxon>ecological metagenomes</taxon>
    </lineage>
</organism>
<sequence length="106" mass="11569">SLTRKNSIPEIKEICSDRGIVLILVGMPYLPSGKLGTQARITEAFINELKMSTEIPIRTADERMTTIEAKIRLKESGYKNTSKAGNKGIIDSAAAAVLLDEYISSL</sequence>
<dbReference type="NCBIfam" id="TIGR00250">
    <property type="entry name" value="RNAse_H_YqgF"/>
    <property type="match status" value="1"/>
</dbReference>
<dbReference type="EMBL" id="UINC01023849">
    <property type="protein sequence ID" value="SVA96342.1"/>
    <property type="molecule type" value="Genomic_DNA"/>
</dbReference>
<dbReference type="InterPro" id="IPR037027">
    <property type="entry name" value="YqgF/RNaseH-like_dom_sf"/>
</dbReference>
<dbReference type="PANTHER" id="PTHR33317:SF4">
    <property type="entry name" value="POLYNUCLEOTIDYL TRANSFERASE, RIBONUCLEASE H-LIKE SUPERFAMILY PROTEIN"/>
    <property type="match status" value="1"/>
</dbReference>
<name>A0A382A5G0_9ZZZZ</name>